<sequence>MNDLHKLSYRNEIIAELQNPHQNKERISVLKMLFPAVESLYSSGIYIFPNVIELFKINGFKKASLYNDAIFNIASNISEEKKCNLKWITPRTFKKSNAKDKNIILCFFLFIFHETFIKYLNDFLLKNEPNKDKIGNLISILKRTVDNARNNKNIQPSIESIKNKSENEQNPKVEKIENVVIDDLNFGFEANITDDDQFIINDDISMNIDNYLIYY</sequence>
<organism evidence="2 3">
    <name type="scientific">Tritrichomonas musculus</name>
    <dbReference type="NCBI Taxonomy" id="1915356"/>
    <lineage>
        <taxon>Eukaryota</taxon>
        <taxon>Metamonada</taxon>
        <taxon>Parabasalia</taxon>
        <taxon>Tritrichomonadida</taxon>
        <taxon>Tritrichomonadidae</taxon>
        <taxon>Tritrichomonas</taxon>
    </lineage>
</organism>
<evidence type="ECO:0000313" key="3">
    <source>
        <dbReference type="Proteomes" id="UP001470230"/>
    </source>
</evidence>
<dbReference type="EMBL" id="JAPFFF010000024">
    <property type="protein sequence ID" value="KAK8850017.1"/>
    <property type="molecule type" value="Genomic_DNA"/>
</dbReference>
<dbReference type="Proteomes" id="UP001470230">
    <property type="component" value="Unassembled WGS sequence"/>
</dbReference>
<protein>
    <submittedName>
        <fullName evidence="2">Uncharacterized protein</fullName>
    </submittedName>
</protein>
<proteinExistence type="predicted"/>
<comment type="caution">
    <text evidence="2">The sequence shown here is derived from an EMBL/GenBank/DDBJ whole genome shotgun (WGS) entry which is preliminary data.</text>
</comment>
<accession>A0ABR2HNI6</accession>
<evidence type="ECO:0000313" key="1">
    <source>
        <dbReference type="EMBL" id="KAK8834820.1"/>
    </source>
</evidence>
<gene>
    <name evidence="2" type="ORF">M9Y10_018127</name>
    <name evidence="1" type="ORF">M9Y10_024199</name>
</gene>
<name>A0ABR2HNI6_9EUKA</name>
<dbReference type="EMBL" id="JAPFFF010000296">
    <property type="protein sequence ID" value="KAK8834820.1"/>
    <property type="molecule type" value="Genomic_DNA"/>
</dbReference>
<reference evidence="2 3" key="1">
    <citation type="submission" date="2024-04" db="EMBL/GenBank/DDBJ databases">
        <title>Tritrichomonas musculus Genome.</title>
        <authorList>
            <person name="Alves-Ferreira E."/>
            <person name="Grigg M."/>
            <person name="Lorenzi H."/>
            <person name="Galac M."/>
        </authorList>
    </citation>
    <scope>NUCLEOTIDE SEQUENCE [LARGE SCALE GENOMIC DNA]</scope>
    <source>
        <strain evidence="2 3">EAF2021</strain>
    </source>
</reference>
<keyword evidence="3" id="KW-1185">Reference proteome</keyword>
<evidence type="ECO:0000313" key="2">
    <source>
        <dbReference type="EMBL" id="KAK8850017.1"/>
    </source>
</evidence>